<dbReference type="InterPro" id="IPR003439">
    <property type="entry name" value="ABC_transporter-like_ATP-bd"/>
</dbReference>
<dbReference type="Proteomes" id="UP001314681">
    <property type="component" value="Unassembled WGS sequence"/>
</dbReference>
<dbReference type="CDD" id="cd03215">
    <property type="entry name" value="ABC_Carb_Monos_II"/>
    <property type="match status" value="1"/>
</dbReference>
<dbReference type="InterPro" id="IPR050107">
    <property type="entry name" value="ABC_carbohydrate_import_ATPase"/>
</dbReference>
<dbReference type="Gene3D" id="3.40.50.300">
    <property type="entry name" value="P-loop containing nucleotide triphosphate hydrolases"/>
    <property type="match status" value="2"/>
</dbReference>
<dbReference type="Pfam" id="PF00005">
    <property type="entry name" value="ABC_tran"/>
    <property type="match status" value="2"/>
</dbReference>
<dbReference type="PANTHER" id="PTHR43790:SF4">
    <property type="entry name" value="GUANOSINE IMPORT ATP-BINDING PROTEIN NUPO"/>
    <property type="match status" value="1"/>
</dbReference>
<dbReference type="GO" id="GO:0005524">
    <property type="term" value="F:ATP binding"/>
    <property type="evidence" value="ECO:0007669"/>
    <property type="project" value="UniProtKB-KW"/>
</dbReference>
<accession>A0ABS6K9K5</accession>
<name>A0ABS6K9K5_9FIRM</name>
<proteinExistence type="predicted"/>
<reference evidence="4 5" key="1">
    <citation type="submission" date="2021-06" db="EMBL/GenBank/DDBJ databases">
        <title>Description of novel taxa of the family Lachnospiraceae.</title>
        <authorList>
            <person name="Chaplin A.V."/>
            <person name="Sokolova S.R."/>
            <person name="Pikina A.P."/>
            <person name="Korzhanova M."/>
            <person name="Belova V."/>
            <person name="Korostin D."/>
            <person name="Efimov B.A."/>
        </authorList>
    </citation>
    <scope>NUCLEOTIDE SEQUENCE [LARGE SCALE GENOMIC DNA]</scope>
    <source>
        <strain evidence="4 5">ASD4241</strain>
    </source>
</reference>
<sequence length="515" mass="56530">METAVEMRGVSKYFPGIKANDSIQFSVDYGMVHALIGENGAGKTTLMRILYGMYQPDEGEILIDGKPEHYSVKGALQMGIAMVHQNFMQIPGMSVLENIILGHAPKKNAGVIDYKRARKEIMQLMRSLGMTLNPDTIIQRLSVGERQKIEILKALYLGARILILDEPTAVLTPQEASELFRIIRSLRNEGKAIIYISHKLNEVISIADCATVMRKGQVVGNFTSMKQVSERELAAAMIGKSDFSLIVGNHLPCKSDPVLKVTDLWYLDLKLGKATIQNLNFEVKRGEILGIGGVEGNGQQELISLLLGTQTANSGRINLDETDITNFTTHRRRETGLGYISADRMTTGLSLNSTVAENIICGKETTSSYSRWGFLKNKEISSVADQLIQQFDIRGAKCRLPARALSGGNLQKIVLAREISRGPKLLIAAHPTRGLDIGAINFVREQLIRQKESGAAILLITADLEELMAISDRILILYEGHFSGEIQDVASATEESIGLYMGGAGQLLKEEGDTI</sequence>
<dbReference type="PROSITE" id="PS50893">
    <property type="entry name" value="ABC_TRANSPORTER_2"/>
    <property type="match status" value="2"/>
</dbReference>
<feature type="domain" description="ABC transporter" evidence="3">
    <location>
        <begin position="259"/>
        <end position="504"/>
    </location>
</feature>
<evidence type="ECO:0000313" key="5">
    <source>
        <dbReference type="Proteomes" id="UP001314681"/>
    </source>
</evidence>
<keyword evidence="5" id="KW-1185">Reference proteome</keyword>
<dbReference type="SMART" id="SM00382">
    <property type="entry name" value="AAA"/>
    <property type="match status" value="1"/>
</dbReference>
<evidence type="ECO:0000256" key="2">
    <source>
        <dbReference type="ARBA" id="ARBA00022840"/>
    </source>
</evidence>
<comment type="caution">
    <text evidence="4">The sequence shown here is derived from an EMBL/GenBank/DDBJ whole genome shotgun (WGS) entry which is preliminary data.</text>
</comment>
<evidence type="ECO:0000256" key="1">
    <source>
        <dbReference type="ARBA" id="ARBA00022741"/>
    </source>
</evidence>
<keyword evidence="2 4" id="KW-0067">ATP-binding</keyword>
<dbReference type="SUPFAM" id="SSF52540">
    <property type="entry name" value="P-loop containing nucleoside triphosphate hydrolases"/>
    <property type="match status" value="2"/>
</dbReference>
<gene>
    <name evidence="4" type="ORF">KTH90_14395</name>
</gene>
<dbReference type="EMBL" id="JAHQCX010000009">
    <property type="protein sequence ID" value="MBU9727205.1"/>
    <property type="molecule type" value="Genomic_DNA"/>
</dbReference>
<feature type="domain" description="ABC transporter" evidence="3">
    <location>
        <begin position="5"/>
        <end position="240"/>
    </location>
</feature>
<organism evidence="4 5">
    <name type="scientific">Diplocloster modestus</name>
    <dbReference type="NCBI Taxonomy" id="2850322"/>
    <lineage>
        <taxon>Bacteria</taxon>
        <taxon>Bacillati</taxon>
        <taxon>Bacillota</taxon>
        <taxon>Clostridia</taxon>
        <taxon>Lachnospirales</taxon>
        <taxon>Lachnospiraceae</taxon>
        <taxon>Diplocloster</taxon>
    </lineage>
</organism>
<dbReference type="InterPro" id="IPR017871">
    <property type="entry name" value="ABC_transporter-like_CS"/>
</dbReference>
<dbReference type="CDD" id="cd03216">
    <property type="entry name" value="ABC_Carb_Monos_I"/>
    <property type="match status" value="1"/>
</dbReference>
<dbReference type="PROSITE" id="PS00211">
    <property type="entry name" value="ABC_TRANSPORTER_1"/>
    <property type="match status" value="2"/>
</dbReference>
<dbReference type="PANTHER" id="PTHR43790">
    <property type="entry name" value="CARBOHYDRATE TRANSPORT ATP-BINDING PROTEIN MG119-RELATED"/>
    <property type="match status" value="1"/>
</dbReference>
<evidence type="ECO:0000313" key="4">
    <source>
        <dbReference type="EMBL" id="MBU9727205.1"/>
    </source>
</evidence>
<dbReference type="InterPro" id="IPR027417">
    <property type="entry name" value="P-loop_NTPase"/>
</dbReference>
<keyword evidence="1" id="KW-0547">Nucleotide-binding</keyword>
<evidence type="ECO:0000259" key="3">
    <source>
        <dbReference type="PROSITE" id="PS50893"/>
    </source>
</evidence>
<protein>
    <submittedName>
        <fullName evidence="4">ABC transporter ATP-binding protein</fullName>
    </submittedName>
</protein>
<dbReference type="RefSeq" id="WP_158353964.1">
    <property type="nucleotide sequence ID" value="NZ_JAHQCX010000009.1"/>
</dbReference>
<dbReference type="InterPro" id="IPR003593">
    <property type="entry name" value="AAA+_ATPase"/>
</dbReference>